<sequence>LDKETFPLNTDLSPKVFFSKIFPDG</sequence>
<gene>
    <name evidence="1" type="ORF">METZ01_LOCUS386833</name>
</gene>
<name>A0A382UI75_9ZZZZ</name>
<reference evidence="1" key="1">
    <citation type="submission" date="2018-05" db="EMBL/GenBank/DDBJ databases">
        <authorList>
            <person name="Lanie J.A."/>
            <person name="Ng W.-L."/>
            <person name="Kazmierczak K.M."/>
            <person name="Andrzejewski T.M."/>
            <person name="Davidsen T.M."/>
            <person name="Wayne K.J."/>
            <person name="Tettelin H."/>
            <person name="Glass J.I."/>
            <person name="Rusch D."/>
            <person name="Podicherti R."/>
            <person name="Tsui H.-C.T."/>
            <person name="Winkler M.E."/>
        </authorList>
    </citation>
    <scope>NUCLEOTIDE SEQUENCE</scope>
</reference>
<dbReference type="AlphaFoldDB" id="A0A382UI75"/>
<organism evidence="1">
    <name type="scientific">marine metagenome</name>
    <dbReference type="NCBI Taxonomy" id="408172"/>
    <lineage>
        <taxon>unclassified sequences</taxon>
        <taxon>metagenomes</taxon>
        <taxon>ecological metagenomes</taxon>
    </lineage>
</organism>
<proteinExistence type="predicted"/>
<dbReference type="EMBL" id="UINC01144457">
    <property type="protein sequence ID" value="SVD33979.1"/>
    <property type="molecule type" value="Genomic_DNA"/>
</dbReference>
<evidence type="ECO:0000313" key="1">
    <source>
        <dbReference type="EMBL" id="SVD33979.1"/>
    </source>
</evidence>
<accession>A0A382UI75</accession>
<protein>
    <submittedName>
        <fullName evidence="1">Uncharacterized protein</fullName>
    </submittedName>
</protein>
<feature type="non-terminal residue" evidence="1">
    <location>
        <position position="25"/>
    </location>
</feature>
<feature type="non-terminal residue" evidence="1">
    <location>
        <position position="1"/>
    </location>
</feature>